<sequence length="494" mass="52266">MTEVLTEHTADELRAAYDRQRAAFLAEGPPSAAVRRDRIDRLTLMLTENATAIADAVGADFGSRPRSTSIVSEVLGIVPDLELTRARLATWMKPRRVLPVAGALGLPIRVEPSPLGVVGVIAPWNFPVGLLAEPAAAAFAAGNRVMAKASEVTARTGALLAELAPQYFDPAEFTVFCGGPQTAAAFSSLPFDHLFFTGSPQVGALVAQAAAANLTPVTLELGGKNPAAVGSGADVAKVGARIMAARLANGGQLCLCPDEVYVPRAQVHAFVDAAQTAARASFPSVLHGEGWVSIVNERNFDRVVGLIEDAVAKGAKKIEVAPPGERLPDRASRRIAPTILLDVTADMTIDSEEVFGPVLTVHPYDRIDDVIARLADRPAPLAAYWYGPTGPDFERFRSRTRSGGMTIDDFAAHCAVMSAPFGGVGRSGSGAYHGKAGFDTFSHLRTIVHNKTPVSVAQLMVPPYPRGYDRVVAASVGLIRRTARRRRARAGGKA</sequence>
<keyword evidence="8" id="KW-1185">Reference proteome</keyword>
<evidence type="ECO:0000313" key="7">
    <source>
        <dbReference type="EMBL" id="GAA0628151.1"/>
    </source>
</evidence>
<evidence type="ECO:0000313" key="8">
    <source>
        <dbReference type="Proteomes" id="UP001500957"/>
    </source>
</evidence>
<evidence type="ECO:0000256" key="3">
    <source>
        <dbReference type="PIRNR" id="PIRNR036492"/>
    </source>
</evidence>
<dbReference type="PIRSF" id="PIRSF036492">
    <property type="entry name" value="ALDH"/>
    <property type="match status" value="1"/>
</dbReference>
<dbReference type="InterPro" id="IPR015590">
    <property type="entry name" value="Aldehyde_DH_dom"/>
</dbReference>
<evidence type="ECO:0000259" key="6">
    <source>
        <dbReference type="Pfam" id="PF00171"/>
    </source>
</evidence>
<comment type="similarity">
    <text evidence="1 3 5">Belongs to the aldehyde dehydrogenase family.</text>
</comment>
<evidence type="ECO:0000256" key="2">
    <source>
        <dbReference type="ARBA" id="ARBA00023002"/>
    </source>
</evidence>
<gene>
    <name evidence="7" type="ORF">GCM10009547_34750</name>
</gene>
<dbReference type="InterPro" id="IPR016161">
    <property type="entry name" value="Ald_DH/histidinol_DH"/>
</dbReference>
<reference evidence="7 8" key="1">
    <citation type="journal article" date="2019" name="Int. J. Syst. Evol. Microbiol.">
        <title>The Global Catalogue of Microorganisms (GCM) 10K type strain sequencing project: providing services to taxonomists for standard genome sequencing and annotation.</title>
        <authorList>
            <consortium name="The Broad Institute Genomics Platform"/>
            <consortium name="The Broad Institute Genome Sequencing Center for Infectious Disease"/>
            <person name="Wu L."/>
            <person name="Ma J."/>
        </authorList>
    </citation>
    <scope>NUCLEOTIDE SEQUENCE [LARGE SCALE GENOMIC DNA]</scope>
    <source>
        <strain evidence="7 8">JCM 10671</strain>
    </source>
</reference>
<dbReference type="Proteomes" id="UP001500957">
    <property type="component" value="Unassembled WGS sequence"/>
</dbReference>
<comment type="caution">
    <text evidence="7">The sequence shown here is derived from an EMBL/GenBank/DDBJ whole genome shotgun (WGS) entry which is preliminary data.</text>
</comment>
<dbReference type="InterPro" id="IPR016163">
    <property type="entry name" value="Ald_DH_C"/>
</dbReference>
<dbReference type="EMBL" id="BAAAHE010000030">
    <property type="protein sequence ID" value="GAA0628151.1"/>
    <property type="molecule type" value="Genomic_DNA"/>
</dbReference>
<dbReference type="PROSITE" id="PS00687">
    <property type="entry name" value="ALDEHYDE_DEHYDR_GLU"/>
    <property type="match status" value="1"/>
</dbReference>
<dbReference type="InterPro" id="IPR029510">
    <property type="entry name" value="Ald_DH_CS_GLU"/>
</dbReference>
<feature type="active site" evidence="4">
    <location>
        <position position="220"/>
    </location>
</feature>
<dbReference type="PANTHER" id="PTHR43570:SF16">
    <property type="entry name" value="ALDEHYDE DEHYDROGENASE TYPE III, ISOFORM Q"/>
    <property type="match status" value="1"/>
</dbReference>
<proteinExistence type="inferred from homology"/>
<dbReference type="SUPFAM" id="SSF53720">
    <property type="entry name" value="ALDH-like"/>
    <property type="match status" value="1"/>
</dbReference>
<dbReference type="Gene3D" id="3.40.309.10">
    <property type="entry name" value="Aldehyde Dehydrogenase, Chain A, domain 2"/>
    <property type="match status" value="1"/>
</dbReference>
<keyword evidence="2 3" id="KW-0560">Oxidoreductase</keyword>
<evidence type="ECO:0000256" key="4">
    <source>
        <dbReference type="PROSITE-ProRule" id="PRU10007"/>
    </source>
</evidence>
<feature type="domain" description="Aldehyde dehydrogenase" evidence="6">
    <location>
        <begin position="7"/>
        <end position="447"/>
    </location>
</feature>
<organism evidence="7 8">
    <name type="scientific">Sporichthya brevicatena</name>
    <dbReference type="NCBI Taxonomy" id="171442"/>
    <lineage>
        <taxon>Bacteria</taxon>
        <taxon>Bacillati</taxon>
        <taxon>Actinomycetota</taxon>
        <taxon>Actinomycetes</taxon>
        <taxon>Sporichthyales</taxon>
        <taxon>Sporichthyaceae</taxon>
        <taxon>Sporichthya</taxon>
    </lineage>
</organism>
<dbReference type="Gene3D" id="3.40.605.10">
    <property type="entry name" value="Aldehyde Dehydrogenase, Chain A, domain 1"/>
    <property type="match status" value="1"/>
</dbReference>
<protein>
    <recommendedName>
        <fullName evidence="3">Aldehyde dehydrogenase</fullName>
    </recommendedName>
</protein>
<evidence type="ECO:0000256" key="1">
    <source>
        <dbReference type="ARBA" id="ARBA00009986"/>
    </source>
</evidence>
<dbReference type="InterPro" id="IPR012394">
    <property type="entry name" value="Aldehyde_DH_NAD(P)"/>
</dbReference>
<name>A0ABN1H3S6_9ACTN</name>
<dbReference type="PANTHER" id="PTHR43570">
    <property type="entry name" value="ALDEHYDE DEHYDROGENASE"/>
    <property type="match status" value="1"/>
</dbReference>
<dbReference type="Pfam" id="PF00171">
    <property type="entry name" value="Aldedh"/>
    <property type="match status" value="1"/>
</dbReference>
<accession>A0ABN1H3S6</accession>
<evidence type="ECO:0000256" key="5">
    <source>
        <dbReference type="RuleBase" id="RU003345"/>
    </source>
</evidence>
<dbReference type="RefSeq" id="WP_344607048.1">
    <property type="nucleotide sequence ID" value="NZ_BAAAHE010000030.1"/>
</dbReference>
<dbReference type="InterPro" id="IPR016162">
    <property type="entry name" value="Ald_DH_N"/>
</dbReference>